<evidence type="ECO:0000256" key="5">
    <source>
        <dbReference type="ARBA" id="ARBA00022842"/>
    </source>
</evidence>
<dbReference type="GO" id="GO:0003677">
    <property type="term" value="F:DNA binding"/>
    <property type="evidence" value="ECO:0007669"/>
    <property type="project" value="UniProtKB-KW"/>
</dbReference>
<feature type="binding site" evidence="9">
    <location>
        <position position="305"/>
    </location>
    <ligand>
        <name>Mn(2+)</name>
        <dbReference type="ChEBI" id="CHEBI:29035"/>
    </ligand>
</feature>
<dbReference type="GO" id="GO:0046872">
    <property type="term" value="F:metal ion binding"/>
    <property type="evidence" value="ECO:0007669"/>
    <property type="project" value="UniProtKB-UniRule"/>
</dbReference>
<keyword evidence="11" id="KW-1185">Reference proteome</keyword>
<keyword evidence="6 9" id="KW-0051">Antiviral defense</keyword>
<dbReference type="InterPro" id="IPR002729">
    <property type="entry name" value="CRISPR-assoc_Cas1"/>
</dbReference>
<organism evidence="10 11">
    <name type="scientific">Ignavibacterium album (strain DSM 19864 / JCM 16511 / NBRC 101810 / Mat9-16)</name>
    <dbReference type="NCBI Taxonomy" id="945713"/>
    <lineage>
        <taxon>Bacteria</taxon>
        <taxon>Pseudomonadati</taxon>
        <taxon>Ignavibacteriota</taxon>
        <taxon>Ignavibacteria</taxon>
        <taxon>Ignavibacteriales</taxon>
        <taxon>Ignavibacteriaceae</taxon>
        <taxon>Ignavibacterium</taxon>
    </lineage>
</organism>
<evidence type="ECO:0000256" key="4">
    <source>
        <dbReference type="ARBA" id="ARBA00022801"/>
    </source>
</evidence>
<dbReference type="NCBIfam" id="TIGR00287">
    <property type="entry name" value="cas1"/>
    <property type="match status" value="1"/>
</dbReference>
<gene>
    <name evidence="9" type="primary">cas1</name>
    <name evidence="10" type="ordered locus">IALB_1207</name>
</gene>
<keyword evidence="2 9" id="KW-0479">Metal-binding</keyword>
<comment type="similarity">
    <text evidence="9">Belongs to the CRISPR-associated endonuclease Cas1 family.</text>
</comment>
<feature type="binding site" evidence="9">
    <location>
        <position position="290"/>
    </location>
    <ligand>
        <name>Mn(2+)</name>
        <dbReference type="ChEBI" id="CHEBI:29035"/>
    </ligand>
</feature>
<keyword evidence="1 9" id="KW-0540">Nuclease</keyword>
<dbReference type="GO" id="GO:0004520">
    <property type="term" value="F:DNA endonuclease activity"/>
    <property type="evidence" value="ECO:0007669"/>
    <property type="project" value="InterPro"/>
</dbReference>
<dbReference type="PANTHER" id="PTHR43219">
    <property type="entry name" value="CRISPR-ASSOCIATED ENDONUCLEASE CAS1"/>
    <property type="match status" value="1"/>
</dbReference>
<dbReference type="GO" id="GO:0051607">
    <property type="term" value="P:defense response to virus"/>
    <property type="evidence" value="ECO:0007669"/>
    <property type="project" value="UniProtKB-UniRule"/>
</dbReference>
<comment type="cofactor">
    <cofactor evidence="9">
        <name>Mg(2+)</name>
        <dbReference type="ChEBI" id="CHEBI:18420"/>
    </cofactor>
    <cofactor evidence="9">
        <name>Mn(2+)</name>
        <dbReference type="ChEBI" id="CHEBI:29035"/>
    </cofactor>
</comment>
<comment type="subunit">
    <text evidence="9">Homodimer, forms a heterotetramer with a Cas2 homodimer.</text>
</comment>
<comment type="function">
    <text evidence="9">CRISPR (clustered regularly interspaced short palindromic repeat), is an adaptive immune system that provides protection against mobile genetic elements (viruses, transposable elements and conjugative plasmids). CRISPR clusters contain spacers, sequences complementary to antecedent mobile elements, and target invading nucleic acids. CRISPR clusters are transcribed and processed into CRISPR RNA (crRNA). Acts as a dsDNA endonuclease. Involved in the integration of spacer DNA into the CRISPR cassette.</text>
</comment>
<evidence type="ECO:0000313" key="10">
    <source>
        <dbReference type="EMBL" id="AFH48918.1"/>
    </source>
</evidence>
<dbReference type="EC" id="3.1.-.-" evidence="9"/>
<dbReference type="InterPro" id="IPR042211">
    <property type="entry name" value="CRISPR-assoc_Cas1_N"/>
</dbReference>
<dbReference type="eggNOG" id="COG1518">
    <property type="taxonomic scope" value="Bacteria"/>
</dbReference>
<evidence type="ECO:0000256" key="9">
    <source>
        <dbReference type="HAMAP-Rule" id="MF_01470"/>
    </source>
</evidence>
<evidence type="ECO:0000256" key="1">
    <source>
        <dbReference type="ARBA" id="ARBA00022722"/>
    </source>
</evidence>
<proteinExistence type="inferred from homology"/>
<dbReference type="HAMAP" id="MF_01470">
    <property type="entry name" value="Cas1"/>
    <property type="match status" value="1"/>
</dbReference>
<dbReference type="HOGENOM" id="CLU_052779_2_0_10"/>
<protein>
    <recommendedName>
        <fullName evidence="9">CRISPR-associated endonuclease Cas1</fullName>
        <ecNumber evidence="9">3.1.-.-</ecNumber>
    </recommendedName>
</protein>
<dbReference type="EMBL" id="CP003418">
    <property type="protein sequence ID" value="AFH48918.1"/>
    <property type="molecule type" value="Genomic_DNA"/>
</dbReference>
<dbReference type="NCBIfam" id="TIGR03641">
    <property type="entry name" value="cas1_HMARI"/>
    <property type="match status" value="1"/>
</dbReference>
<dbReference type="AlphaFoldDB" id="I0AIW1"/>
<dbReference type="InterPro" id="IPR019858">
    <property type="entry name" value="CRISPR-assoc_Cas1_HMARI/TNEAP"/>
</dbReference>
<evidence type="ECO:0000256" key="8">
    <source>
        <dbReference type="ARBA" id="ARBA00023211"/>
    </source>
</evidence>
<sequence length="398" mass="46074">MIFLTCKIQKGLKKQFVFFAWKDPIAYSRFELIKFIIKRGGKMKNNIYIFSNSILSRKDDSLVLDSIPQTDAIHETDFYETEGIILPAPKTDGSGNPRHIPAESVEAIYTFGEVRFNTQFFKCVGFYEIPVHIFNYYGNYVGSFLPASANGSGEIQILQYKAYIDNYKRITIAKSIIDAAIKNILFNLKSYTYSGIDLDETINTIASIQEQVRFTDSIQELMGFEGTARNTYYSAWQNIFKQETDFEKRIKNPPVGIINSLISFGNSLLYAVCLSEIYRTRLNPFIGFIHETGDNKHPLVYDISEIFKPVIVDKVIFRVINLNIIKPDDFKQTDKGLRLKDDARKKFVEEFENKLSSIIHHKRINRRISLRSLIRMECYNLINYLTGKLKSYDPYRAN</sequence>
<keyword evidence="3 9" id="KW-0255">Endonuclease</keyword>
<keyword evidence="5 9" id="KW-0460">Magnesium</keyword>
<reference evidence="10 11" key="1">
    <citation type="journal article" date="2012" name="Front. Microbiol.">
        <title>Complete genome of Ignavibacterium album, a metabolically versatile, flagellated, facultative anaerobe from the phylum Chlorobi.</title>
        <authorList>
            <person name="Liu Z."/>
            <person name="Frigaard N.-U."/>
            <person name="Vogl K."/>
            <person name="Iino T."/>
            <person name="Ohkuma M."/>
            <person name="Overmann J."/>
            <person name="Bryant D.A."/>
        </authorList>
    </citation>
    <scope>NUCLEOTIDE SEQUENCE [LARGE SCALE GENOMIC DNA]</scope>
    <source>
        <strain evidence="11">DSM 19864 / JCM 16511 / NBRC 101810 / Mat9-16</strain>
    </source>
</reference>
<dbReference type="Gene3D" id="1.20.120.920">
    <property type="entry name" value="CRISPR-associated endonuclease Cas1, C-terminal domain"/>
    <property type="match status" value="1"/>
</dbReference>
<keyword evidence="8 9" id="KW-0464">Manganese</keyword>
<evidence type="ECO:0000256" key="2">
    <source>
        <dbReference type="ARBA" id="ARBA00022723"/>
    </source>
</evidence>
<accession>I0AIW1</accession>
<keyword evidence="7 9" id="KW-0238">DNA-binding</keyword>
<dbReference type="Gene3D" id="3.100.10.20">
    <property type="entry name" value="CRISPR-associated endonuclease Cas1, N-terminal domain"/>
    <property type="match status" value="1"/>
</dbReference>
<dbReference type="GO" id="GO:0043571">
    <property type="term" value="P:maintenance of CRISPR repeat elements"/>
    <property type="evidence" value="ECO:0007669"/>
    <property type="project" value="UniProtKB-UniRule"/>
</dbReference>
<feature type="binding site" evidence="9">
    <location>
        <position position="225"/>
    </location>
    <ligand>
        <name>Mn(2+)</name>
        <dbReference type="ChEBI" id="CHEBI:29035"/>
    </ligand>
</feature>
<evidence type="ECO:0000256" key="7">
    <source>
        <dbReference type="ARBA" id="ARBA00023125"/>
    </source>
</evidence>
<name>I0AIW1_IGNAJ</name>
<dbReference type="KEGG" id="ial:IALB_1207"/>
<dbReference type="Proteomes" id="UP000007394">
    <property type="component" value="Chromosome"/>
</dbReference>
<dbReference type="PANTHER" id="PTHR43219:SF1">
    <property type="entry name" value="CRISPR-ASSOCIATED ENDONUCLEASE CAS1"/>
    <property type="match status" value="1"/>
</dbReference>
<dbReference type="GO" id="GO:0016787">
    <property type="term" value="F:hydrolase activity"/>
    <property type="evidence" value="ECO:0007669"/>
    <property type="project" value="UniProtKB-KW"/>
</dbReference>
<evidence type="ECO:0000256" key="3">
    <source>
        <dbReference type="ARBA" id="ARBA00022759"/>
    </source>
</evidence>
<keyword evidence="4 9" id="KW-0378">Hydrolase</keyword>
<dbReference type="Pfam" id="PF01867">
    <property type="entry name" value="Cas_Cas1"/>
    <property type="match status" value="1"/>
</dbReference>
<evidence type="ECO:0000313" key="11">
    <source>
        <dbReference type="Proteomes" id="UP000007394"/>
    </source>
</evidence>
<dbReference type="STRING" id="945713.IALB_1207"/>
<dbReference type="PATRIC" id="fig|945713.3.peg.1213"/>
<evidence type="ECO:0000256" key="6">
    <source>
        <dbReference type="ARBA" id="ARBA00023118"/>
    </source>
</evidence>
<dbReference type="InterPro" id="IPR042206">
    <property type="entry name" value="CRISPR-assoc_Cas1_C"/>
</dbReference>